<reference evidence="4 5" key="1">
    <citation type="journal article" date="2015" name="Genome Biol. Evol.">
        <title>Comparative Genomics of a Bacterivorous Green Alga Reveals Evolutionary Causalities and Consequences of Phago-Mixotrophic Mode of Nutrition.</title>
        <authorList>
            <person name="Burns J.A."/>
            <person name="Paasch A."/>
            <person name="Narechania A."/>
            <person name="Kim E."/>
        </authorList>
    </citation>
    <scope>NUCLEOTIDE SEQUENCE [LARGE SCALE GENOMIC DNA]</scope>
    <source>
        <strain evidence="4 5">PLY_AMNH</strain>
    </source>
</reference>
<dbReference type="InterPro" id="IPR052097">
    <property type="entry name" value="SET-MYND_domain_protein"/>
</dbReference>
<evidence type="ECO:0000256" key="1">
    <source>
        <dbReference type="ARBA" id="ARBA00022603"/>
    </source>
</evidence>
<keyword evidence="3" id="KW-0949">S-adenosyl-L-methionine</keyword>
<proteinExistence type="predicted"/>
<dbReference type="SUPFAM" id="SSF82199">
    <property type="entry name" value="SET domain"/>
    <property type="match status" value="1"/>
</dbReference>
<dbReference type="Gene3D" id="1.10.220.160">
    <property type="match status" value="1"/>
</dbReference>
<dbReference type="GO" id="GO:0005737">
    <property type="term" value="C:cytoplasm"/>
    <property type="evidence" value="ECO:0007669"/>
    <property type="project" value="TreeGrafter"/>
</dbReference>
<dbReference type="Proteomes" id="UP001190700">
    <property type="component" value="Unassembled WGS sequence"/>
</dbReference>
<evidence type="ECO:0000313" key="4">
    <source>
        <dbReference type="EMBL" id="KAK3255533.1"/>
    </source>
</evidence>
<dbReference type="GO" id="GO:0032259">
    <property type="term" value="P:methylation"/>
    <property type="evidence" value="ECO:0007669"/>
    <property type="project" value="UniProtKB-KW"/>
</dbReference>
<dbReference type="AlphaFoldDB" id="A0AAE0F9F1"/>
<dbReference type="GO" id="GO:0042826">
    <property type="term" value="F:histone deacetylase binding"/>
    <property type="evidence" value="ECO:0007669"/>
    <property type="project" value="TreeGrafter"/>
</dbReference>
<keyword evidence="5" id="KW-1185">Reference proteome</keyword>
<dbReference type="PANTHER" id="PTHR46165:SF2">
    <property type="entry name" value="SET AND MYND DOMAIN-CONTAINING PROTEIN 4"/>
    <property type="match status" value="1"/>
</dbReference>
<protein>
    <recommendedName>
        <fullName evidence="6">SET domain-containing protein</fullName>
    </recommendedName>
</protein>
<dbReference type="EMBL" id="LGRX02022507">
    <property type="protein sequence ID" value="KAK3255533.1"/>
    <property type="molecule type" value="Genomic_DNA"/>
</dbReference>
<name>A0AAE0F9F1_9CHLO</name>
<dbReference type="GO" id="GO:0008168">
    <property type="term" value="F:methyltransferase activity"/>
    <property type="evidence" value="ECO:0007669"/>
    <property type="project" value="UniProtKB-KW"/>
</dbReference>
<keyword evidence="2" id="KW-0808">Transferase</keyword>
<dbReference type="GO" id="GO:0005634">
    <property type="term" value="C:nucleus"/>
    <property type="evidence" value="ECO:0007669"/>
    <property type="project" value="TreeGrafter"/>
</dbReference>
<dbReference type="Gene3D" id="2.170.270.10">
    <property type="entry name" value="SET domain"/>
    <property type="match status" value="1"/>
</dbReference>
<evidence type="ECO:0000313" key="5">
    <source>
        <dbReference type="Proteomes" id="UP001190700"/>
    </source>
</evidence>
<gene>
    <name evidence="4" type="ORF">CYMTET_35287</name>
</gene>
<dbReference type="PANTHER" id="PTHR46165">
    <property type="entry name" value="SET AND MYND DOMAIN-CONTAINING PROTEIN 4"/>
    <property type="match status" value="1"/>
</dbReference>
<keyword evidence="1" id="KW-0489">Methyltransferase</keyword>
<sequence>MVSAPAYARTGKKHNRHGVGYAADCEEAVSLHDARLMGSSSEECRTDSGGAAARALEAHWSPLDPGARTHLLVLCSVVAACCAASCATPCEAASAPTPVAVTRALCQIYCNSHAVTGLDAGREWRTGGSQAVREERRVAMAVYGAAAMLNHSCVAATTVSYEGRSLVLRCTDHIEAGAELSHCYGPQQGEMGICARQVGLWEQYHFRCQCAACCGPRASLGVDQELVGYACPTAGCTGALPPPSGVTPDAALLAGRDVSAGPEGGGEASRATITSTPEWRRWWSWWGGRRCSVCDRSWATPGGWRALSLRSAPS</sequence>
<evidence type="ECO:0008006" key="6">
    <source>
        <dbReference type="Google" id="ProtNLM"/>
    </source>
</evidence>
<comment type="caution">
    <text evidence="4">The sequence shown here is derived from an EMBL/GenBank/DDBJ whole genome shotgun (WGS) entry which is preliminary data.</text>
</comment>
<organism evidence="4 5">
    <name type="scientific">Cymbomonas tetramitiformis</name>
    <dbReference type="NCBI Taxonomy" id="36881"/>
    <lineage>
        <taxon>Eukaryota</taxon>
        <taxon>Viridiplantae</taxon>
        <taxon>Chlorophyta</taxon>
        <taxon>Pyramimonadophyceae</taxon>
        <taxon>Pyramimonadales</taxon>
        <taxon>Pyramimonadaceae</taxon>
        <taxon>Cymbomonas</taxon>
    </lineage>
</organism>
<dbReference type="InterPro" id="IPR046341">
    <property type="entry name" value="SET_dom_sf"/>
</dbReference>
<evidence type="ECO:0000256" key="2">
    <source>
        <dbReference type="ARBA" id="ARBA00022679"/>
    </source>
</evidence>
<evidence type="ECO:0000256" key="3">
    <source>
        <dbReference type="ARBA" id="ARBA00022691"/>
    </source>
</evidence>
<accession>A0AAE0F9F1</accession>